<dbReference type="PANTHER" id="PTHR38471">
    <property type="entry name" value="FOUR HELIX BUNDLE PROTEIN"/>
    <property type="match status" value="1"/>
</dbReference>
<dbReference type="AlphaFoldDB" id="A0A7V4U178"/>
<dbReference type="Proteomes" id="UP000885779">
    <property type="component" value="Unassembled WGS sequence"/>
</dbReference>
<dbReference type="CDD" id="cd16377">
    <property type="entry name" value="23S_rRNA_IVP_like"/>
    <property type="match status" value="1"/>
</dbReference>
<name>A0A7V4U178_CALAY</name>
<evidence type="ECO:0000313" key="1">
    <source>
        <dbReference type="EMBL" id="HGY55738.1"/>
    </source>
</evidence>
<dbReference type="InterPro" id="IPR012657">
    <property type="entry name" value="23S_rRNA-intervening_sequence"/>
</dbReference>
<accession>A0A7V4U178</accession>
<dbReference type="InterPro" id="IPR036583">
    <property type="entry name" value="23S_rRNA_IVS_sf"/>
</dbReference>
<comment type="caution">
    <text evidence="1">The sequence shown here is derived from an EMBL/GenBank/DDBJ whole genome shotgun (WGS) entry which is preliminary data.</text>
</comment>
<protein>
    <submittedName>
        <fullName evidence="1">Four helix bundle protein</fullName>
    </submittedName>
</protein>
<reference evidence="1" key="1">
    <citation type="journal article" date="2020" name="mSystems">
        <title>Genome- and Community-Level Interaction Insights into Carbon Utilization and Element Cycling Functions of Hydrothermarchaeota in Hydrothermal Sediment.</title>
        <authorList>
            <person name="Zhou Z."/>
            <person name="Liu Y."/>
            <person name="Xu W."/>
            <person name="Pan J."/>
            <person name="Luo Z.H."/>
            <person name="Li M."/>
        </authorList>
    </citation>
    <scope>NUCLEOTIDE SEQUENCE [LARGE SCALE GENOMIC DNA]</scope>
    <source>
        <strain evidence="1">HyVt-577</strain>
    </source>
</reference>
<dbReference type="NCBIfam" id="TIGR02436">
    <property type="entry name" value="four helix bundle protein"/>
    <property type="match status" value="1"/>
</dbReference>
<sequence>MQDFRKLNVWEKAHNLSLDIYRMTKNFPNEELYGLTSQLRRAVISIPTNLAEGVGRGTDLDFARFVQIAMGSACETEYLLLLSLDLKYCDKENYEILQKEVILVKKMLSSLLKKLRADS</sequence>
<gene>
    <name evidence="1" type="ORF">ENK44_08560</name>
</gene>
<organism evidence="1">
    <name type="scientific">Caldithrix abyssi</name>
    <dbReference type="NCBI Taxonomy" id="187145"/>
    <lineage>
        <taxon>Bacteria</taxon>
        <taxon>Pseudomonadati</taxon>
        <taxon>Calditrichota</taxon>
        <taxon>Calditrichia</taxon>
        <taxon>Calditrichales</taxon>
        <taxon>Calditrichaceae</taxon>
        <taxon>Caldithrix</taxon>
    </lineage>
</organism>
<dbReference type="EMBL" id="DRQG01000081">
    <property type="protein sequence ID" value="HGY55738.1"/>
    <property type="molecule type" value="Genomic_DNA"/>
</dbReference>
<dbReference type="Pfam" id="PF05635">
    <property type="entry name" value="23S_rRNA_IVP"/>
    <property type="match status" value="1"/>
</dbReference>
<dbReference type="SUPFAM" id="SSF158446">
    <property type="entry name" value="IVS-encoded protein-like"/>
    <property type="match status" value="1"/>
</dbReference>
<dbReference type="PANTHER" id="PTHR38471:SF2">
    <property type="entry name" value="FOUR HELIX BUNDLE PROTEIN"/>
    <property type="match status" value="1"/>
</dbReference>
<proteinExistence type="predicted"/>
<dbReference type="Gene3D" id="1.20.1440.60">
    <property type="entry name" value="23S rRNA-intervening sequence"/>
    <property type="match status" value="1"/>
</dbReference>